<dbReference type="OrthoDB" id="9097160at2"/>
<evidence type="ECO:0000256" key="1">
    <source>
        <dbReference type="SAM" id="Phobius"/>
    </source>
</evidence>
<proteinExistence type="predicted"/>
<feature type="transmembrane region" description="Helical" evidence="1">
    <location>
        <begin position="6"/>
        <end position="23"/>
    </location>
</feature>
<comment type="caution">
    <text evidence="2">The sequence shown here is derived from an EMBL/GenBank/DDBJ whole genome shotgun (WGS) entry which is preliminary data.</text>
</comment>
<dbReference type="RefSeq" id="WP_135524989.1">
    <property type="nucleotide sequence ID" value="NZ_SRLH01000001.1"/>
</dbReference>
<keyword evidence="1" id="KW-0812">Transmembrane</keyword>
<dbReference type="GO" id="GO:0005886">
    <property type="term" value="C:plasma membrane"/>
    <property type="evidence" value="ECO:0007669"/>
    <property type="project" value="TreeGrafter"/>
</dbReference>
<dbReference type="Pfam" id="PF04657">
    <property type="entry name" value="DMT_YdcZ"/>
    <property type="match status" value="1"/>
</dbReference>
<feature type="transmembrane region" description="Helical" evidence="1">
    <location>
        <begin position="71"/>
        <end position="90"/>
    </location>
</feature>
<feature type="transmembrane region" description="Helical" evidence="1">
    <location>
        <begin position="102"/>
        <end position="123"/>
    </location>
</feature>
<dbReference type="Proteomes" id="UP000297407">
    <property type="component" value="Unassembled WGS sequence"/>
</dbReference>
<dbReference type="PANTHER" id="PTHR34821">
    <property type="entry name" value="INNER MEMBRANE PROTEIN YDCZ"/>
    <property type="match status" value="1"/>
</dbReference>
<dbReference type="InterPro" id="IPR006750">
    <property type="entry name" value="YdcZ"/>
</dbReference>
<protein>
    <submittedName>
        <fullName evidence="2">DMT family transporter</fullName>
    </submittedName>
</protein>
<dbReference type="EMBL" id="SRLH01000001">
    <property type="protein sequence ID" value="TGD59782.1"/>
    <property type="molecule type" value="Genomic_DNA"/>
</dbReference>
<sequence length="149" mass="15929">MNQSLVTIIAFAGGVFLAIQAGFNAQLGVLLKKPLLAAISTSVSSAVFALLLVLFFSKGIPNLDNAKQVPWYLWCIGGLFSVMGITLYYFTIPKLGIARMMSLGLCGQLIFSLAASHFGWFNIPADPITFKKIIGVAAMVIGIICINAK</sequence>
<evidence type="ECO:0000313" key="3">
    <source>
        <dbReference type="Proteomes" id="UP000297407"/>
    </source>
</evidence>
<evidence type="ECO:0000313" key="2">
    <source>
        <dbReference type="EMBL" id="TGD59782.1"/>
    </source>
</evidence>
<keyword evidence="1" id="KW-0472">Membrane</keyword>
<keyword evidence="1" id="KW-1133">Transmembrane helix</keyword>
<feature type="transmembrane region" description="Helical" evidence="1">
    <location>
        <begin position="35"/>
        <end position="56"/>
    </location>
</feature>
<reference evidence="2 3" key="1">
    <citation type="submission" date="2019-04" db="EMBL/GenBank/DDBJ databases">
        <title>Flavobacterium sp. strain DS2-A Genome sequencing and assembly.</title>
        <authorList>
            <person name="Kim I."/>
        </authorList>
    </citation>
    <scope>NUCLEOTIDE SEQUENCE [LARGE SCALE GENOMIC DNA]</scope>
    <source>
        <strain evidence="2 3">DS2-A</strain>
    </source>
</reference>
<gene>
    <name evidence="2" type="ORF">E4635_02300</name>
</gene>
<organism evidence="2 3">
    <name type="scientific">Flavobacterium humi</name>
    <dbReference type="NCBI Taxonomy" id="2562683"/>
    <lineage>
        <taxon>Bacteria</taxon>
        <taxon>Pseudomonadati</taxon>
        <taxon>Bacteroidota</taxon>
        <taxon>Flavobacteriia</taxon>
        <taxon>Flavobacteriales</taxon>
        <taxon>Flavobacteriaceae</taxon>
        <taxon>Flavobacterium</taxon>
    </lineage>
</organism>
<accession>A0A4Z0LD03</accession>
<keyword evidence="3" id="KW-1185">Reference proteome</keyword>
<dbReference type="AlphaFoldDB" id="A0A4Z0LD03"/>
<name>A0A4Z0LD03_9FLAO</name>
<dbReference type="PANTHER" id="PTHR34821:SF2">
    <property type="entry name" value="INNER MEMBRANE PROTEIN YDCZ"/>
    <property type="match status" value="1"/>
</dbReference>